<dbReference type="GO" id="GO:0005852">
    <property type="term" value="C:eukaryotic translation initiation factor 3 complex"/>
    <property type="evidence" value="ECO:0007669"/>
    <property type="project" value="InterPro"/>
</dbReference>
<dbReference type="PROSITE" id="PS50250">
    <property type="entry name" value="PCI"/>
    <property type="match status" value="1"/>
</dbReference>
<dbReference type="PANTHER" id="PTHR13937:SF0">
    <property type="entry name" value="EUKARYOTIC TRANSLATION INITIATION FACTOR 3 SUBUNIT C-RELATED"/>
    <property type="match status" value="1"/>
</dbReference>
<feature type="region of interest" description="Disordered" evidence="4">
    <location>
        <begin position="816"/>
        <end position="898"/>
    </location>
</feature>
<evidence type="ECO:0000256" key="1">
    <source>
        <dbReference type="ARBA" id="ARBA00022490"/>
    </source>
</evidence>
<dbReference type="eggNOG" id="KOG1076">
    <property type="taxonomic scope" value="Eukaryota"/>
</dbReference>
<dbReference type="AlphaFoldDB" id="F0Y6I4"/>
<keyword evidence="1" id="KW-0963">Cytoplasm</keyword>
<gene>
    <name evidence="6" type="ORF">AURANDRAFT_25214</name>
</gene>
<dbReference type="InterPro" id="IPR000717">
    <property type="entry name" value="PCI_dom"/>
</dbReference>
<protein>
    <recommendedName>
        <fullName evidence="5">PCI domain-containing protein</fullName>
    </recommendedName>
</protein>
<sequence>MASSRFWAGSDDDSSEDASDASSVEEEKVKTANRWATVSDSESSDEGERVVKSAKDRAWDGMKAVIAKIGNSKKIGDWNGIQTEFENLNKMVDKAKMHIMKEGLPRFYVRTLAELEDFLFEALKDKEAQKKMSASNGRSLNRMKLTLRKHNKTYESQIAAYKADPDAPDAEDDAASSDDSSSDDDSSDDDSSDDDDSDDDSDADDWASSESESSESESEEETGALKGRAKWLKTTVVTTKRPMSGETFDKKLLEVVASRGRKGTDARELLAALEALAGKAKRSFGYARELGALMHLIAAQFDANRTIDDYMDVATWRSCHGQLGRVVAVLSAHPGKGEDEEEEEDEKPEAAAAPNDDPDAVKVVGNLLTFLARLEDEYVKSLQRINPHTHEYVSRLRDEAPLTDLAAGVQAYYVRVGDDKAAATVALLRVEHMYYKHESIASAVRDAQAYRANERDSSKSHPGAWLGAATAAATAPDDEVVGDASASVRKLCEYVYAHGDDRCRTRALLCHVAHHALHGRFYVARDLLLMSHLQDTAYMSDVETQILYNRSMVMLGLCAFRNGLIHDAHACLAEICSSRVKELLAQGMQSARFSDKNPEQEKAERRRQTPYHMHINLDLLECCHLTAAMLLEVPNMSVEAGGAGGHKRPISRHFRKHLDIFNRQVFTGPPENTRDHVLCAAKALGVGDWKTCADLVLRLDVWALVPGAGEGDRVKAMIEDKIKAEALRTYLFAYSSAYDALSLPQLCDMFQLPKNVAHGLVSKMMINRELKGAWDQPTETIVLHRLEPSPLQALALHYADKAAALVESNERLLDARAGGHGYKDGDQQGRRWGDRDGGRGGRWNDRGGDRGDRRGGYGGDRRGGDRGDRRGGYGDRRGDRGDRRDGGNRGSNANYKAR</sequence>
<dbReference type="PANTHER" id="PTHR13937">
    <property type="entry name" value="EUKARYOTIC TRANSLATION INITATION FACTOR 3, SUBUNIT 8 EIF3S8 -RELATED"/>
    <property type="match status" value="1"/>
</dbReference>
<dbReference type="RefSeq" id="XP_009036150.1">
    <property type="nucleotide sequence ID" value="XM_009037902.1"/>
</dbReference>
<dbReference type="OMA" id="FRCGLIK"/>
<reference evidence="6 7" key="1">
    <citation type="journal article" date="2011" name="Proc. Natl. Acad. Sci. U.S.A.">
        <title>Niche of harmful alga Aureococcus anophagefferens revealed through ecogenomics.</title>
        <authorList>
            <person name="Gobler C.J."/>
            <person name="Berry D.L."/>
            <person name="Dyhrman S.T."/>
            <person name="Wilhelm S.W."/>
            <person name="Salamov A."/>
            <person name="Lobanov A.V."/>
            <person name="Zhang Y."/>
            <person name="Collier J.L."/>
            <person name="Wurch L.L."/>
            <person name="Kustka A.B."/>
            <person name="Dill B.D."/>
            <person name="Shah M."/>
            <person name="VerBerkmoes N.C."/>
            <person name="Kuo A."/>
            <person name="Terry A."/>
            <person name="Pangilinan J."/>
            <person name="Lindquist E.A."/>
            <person name="Lucas S."/>
            <person name="Paulsen I.T."/>
            <person name="Hattenrath-Lehmann T.K."/>
            <person name="Talmage S.C."/>
            <person name="Walker E.A."/>
            <person name="Koch F."/>
            <person name="Burson A.M."/>
            <person name="Marcoval M.A."/>
            <person name="Tang Y.Z."/>
            <person name="Lecleir G.R."/>
            <person name="Coyne K.J."/>
            <person name="Berg G.M."/>
            <person name="Bertrand E.M."/>
            <person name="Saito M.A."/>
            <person name="Gladyshev V.N."/>
            <person name="Grigoriev I.V."/>
        </authorList>
    </citation>
    <scope>NUCLEOTIDE SEQUENCE [LARGE SCALE GENOMIC DNA]</scope>
    <source>
        <strain evidence="7">CCMP 1984</strain>
    </source>
</reference>
<dbReference type="InParanoid" id="F0Y6I4"/>
<dbReference type="OrthoDB" id="29647at2759"/>
<dbReference type="Proteomes" id="UP000002729">
    <property type="component" value="Unassembled WGS sequence"/>
</dbReference>
<dbReference type="HAMAP" id="MF_03002">
    <property type="entry name" value="eIF3c"/>
    <property type="match status" value="1"/>
</dbReference>
<accession>F0Y6I4</accession>
<keyword evidence="3" id="KW-0648">Protein biosynthesis</keyword>
<dbReference type="FunCoup" id="F0Y6I4">
    <property type="interactions" value="469"/>
</dbReference>
<dbReference type="GO" id="GO:0003743">
    <property type="term" value="F:translation initiation factor activity"/>
    <property type="evidence" value="ECO:0007669"/>
    <property type="project" value="UniProtKB-KW"/>
</dbReference>
<evidence type="ECO:0000256" key="2">
    <source>
        <dbReference type="ARBA" id="ARBA00022540"/>
    </source>
</evidence>
<dbReference type="InterPro" id="IPR008905">
    <property type="entry name" value="EIF3C_N_dom"/>
</dbReference>
<dbReference type="EMBL" id="GL833126">
    <property type="protein sequence ID" value="EGB09021.1"/>
    <property type="molecule type" value="Genomic_DNA"/>
</dbReference>
<dbReference type="InterPro" id="IPR058999">
    <property type="entry name" value="EIF3CL_C"/>
</dbReference>
<dbReference type="GO" id="GO:0031369">
    <property type="term" value="F:translation initiation factor binding"/>
    <property type="evidence" value="ECO:0007669"/>
    <property type="project" value="InterPro"/>
</dbReference>
<feature type="compositionally biased region" description="Acidic residues" evidence="4">
    <location>
        <begin position="10"/>
        <end position="19"/>
    </location>
</feature>
<dbReference type="Pfam" id="PF05470">
    <property type="entry name" value="eIF-3c_N"/>
    <property type="match status" value="1"/>
</dbReference>
<dbReference type="InterPro" id="IPR036390">
    <property type="entry name" value="WH_DNA-bd_sf"/>
</dbReference>
<feature type="compositionally biased region" description="Acidic residues" evidence="4">
    <location>
        <begin position="338"/>
        <end position="347"/>
    </location>
</feature>
<dbReference type="Pfam" id="PF26569">
    <property type="entry name" value="EIF3CL_C"/>
    <property type="match status" value="1"/>
</dbReference>
<feature type="domain" description="PCI" evidence="5">
    <location>
        <begin position="611"/>
        <end position="788"/>
    </location>
</feature>
<feature type="region of interest" description="Disordered" evidence="4">
    <location>
        <begin position="1"/>
        <end position="50"/>
    </location>
</feature>
<dbReference type="Pfam" id="PF01399">
    <property type="entry name" value="PCI"/>
    <property type="match status" value="1"/>
</dbReference>
<feature type="non-terminal residue" evidence="6">
    <location>
        <position position="898"/>
    </location>
</feature>
<evidence type="ECO:0000256" key="3">
    <source>
        <dbReference type="ARBA" id="ARBA00022917"/>
    </source>
</evidence>
<feature type="compositionally biased region" description="Basic and acidic residues" evidence="4">
    <location>
        <begin position="821"/>
        <end position="887"/>
    </location>
</feature>
<dbReference type="GO" id="GO:0003723">
    <property type="term" value="F:RNA binding"/>
    <property type="evidence" value="ECO:0007669"/>
    <property type="project" value="InterPro"/>
</dbReference>
<dbReference type="InterPro" id="IPR027516">
    <property type="entry name" value="EIF3C"/>
</dbReference>
<feature type="region of interest" description="Disordered" evidence="4">
    <location>
        <begin position="161"/>
        <end position="227"/>
    </location>
</feature>
<proteinExistence type="inferred from homology"/>
<name>F0Y6I4_AURAN</name>
<dbReference type="SUPFAM" id="SSF46785">
    <property type="entry name" value="Winged helix' DNA-binding domain"/>
    <property type="match status" value="1"/>
</dbReference>
<keyword evidence="7" id="KW-1185">Reference proteome</keyword>
<feature type="compositionally biased region" description="Acidic residues" evidence="4">
    <location>
        <begin position="166"/>
        <end position="222"/>
    </location>
</feature>
<evidence type="ECO:0000256" key="4">
    <source>
        <dbReference type="SAM" id="MobiDB-lite"/>
    </source>
</evidence>
<evidence type="ECO:0000313" key="6">
    <source>
        <dbReference type="EMBL" id="EGB09021.1"/>
    </source>
</evidence>
<keyword evidence="2" id="KW-0396">Initiation factor</keyword>
<dbReference type="SMART" id="SM00088">
    <property type="entry name" value="PINT"/>
    <property type="match status" value="1"/>
</dbReference>
<evidence type="ECO:0000313" key="7">
    <source>
        <dbReference type="Proteomes" id="UP000002729"/>
    </source>
</evidence>
<dbReference type="KEGG" id="aaf:AURANDRAFT_25214"/>
<dbReference type="GeneID" id="20220020"/>
<feature type="region of interest" description="Disordered" evidence="4">
    <location>
        <begin position="334"/>
        <end position="358"/>
    </location>
</feature>
<organism evidence="7">
    <name type="scientific">Aureococcus anophagefferens</name>
    <name type="common">Harmful bloom alga</name>
    <dbReference type="NCBI Taxonomy" id="44056"/>
    <lineage>
        <taxon>Eukaryota</taxon>
        <taxon>Sar</taxon>
        <taxon>Stramenopiles</taxon>
        <taxon>Ochrophyta</taxon>
        <taxon>Pelagophyceae</taxon>
        <taxon>Pelagomonadales</taxon>
        <taxon>Pelagomonadaceae</taxon>
        <taxon>Aureococcus</taxon>
    </lineage>
</organism>
<evidence type="ECO:0000259" key="5">
    <source>
        <dbReference type="PROSITE" id="PS50250"/>
    </source>
</evidence>